<evidence type="ECO:0008006" key="6">
    <source>
        <dbReference type="Google" id="ProtNLM"/>
    </source>
</evidence>
<evidence type="ECO:0000256" key="1">
    <source>
        <dbReference type="SAM" id="Phobius"/>
    </source>
</evidence>
<organism evidence="2 4">
    <name type="scientific">Kocuria flava</name>
    <dbReference type="NCBI Taxonomy" id="446860"/>
    <lineage>
        <taxon>Bacteria</taxon>
        <taxon>Bacillati</taxon>
        <taxon>Actinomycetota</taxon>
        <taxon>Actinomycetes</taxon>
        <taxon>Micrococcales</taxon>
        <taxon>Micrococcaceae</taxon>
        <taxon>Kocuria</taxon>
    </lineage>
</organism>
<keyword evidence="5" id="KW-1185">Reference proteome</keyword>
<dbReference type="Proteomes" id="UP000321155">
    <property type="component" value="Unassembled WGS sequence"/>
</dbReference>
<keyword evidence="1" id="KW-0812">Transmembrane</keyword>
<evidence type="ECO:0000313" key="5">
    <source>
        <dbReference type="Proteomes" id="UP000321155"/>
    </source>
</evidence>
<protein>
    <recommendedName>
        <fullName evidence="6">Chemotaxis protein</fullName>
    </recommendedName>
</protein>
<evidence type="ECO:0000313" key="4">
    <source>
        <dbReference type="Proteomes" id="UP000057181"/>
    </source>
</evidence>
<dbReference type="EMBL" id="BJZR01000015">
    <property type="protein sequence ID" value="GEO91558.1"/>
    <property type="molecule type" value="Genomic_DNA"/>
</dbReference>
<gene>
    <name evidence="2" type="ORF">AS188_15295</name>
    <name evidence="3" type="ORF">KFL01_08640</name>
</gene>
<accession>A0A0U3GNU2</accession>
<feature type="transmembrane region" description="Helical" evidence="1">
    <location>
        <begin position="6"/>
        <end position="26"/>
    </location>
</feature>
<keyword evidence="1" id="KW-0472">Membrane</keyword>
<proteinExistence type="predicted"/>
<dbReference type="AlphaFoldDB" id="A0A0U3GNU2"/>
<dbReference type="EMBL" id="CP013254">
    <property type="protein sequence ID" value="ALU40883.1"/>
    <property type="molecule type" value="Genomic_DNA"/>
</dbReference>
<name>A0A0U3GNU2_9MICC</name>
<dbReference type="KEGG" id="kfv:AS188_15295"/>
<reference evidence="2 4" key="1">
    <citation type="submission" date="2015-11" db="EMBL/GenBank/DDBJ databases">
        <title>Complete Genome Sequence of Kocuria flava strain HO-9041.</title>
        <authorList>
            <person name="Zhou M."/>
            <person name="Dai J."/>
        </authorList>
    </citation>
    <scope>NUCLEOTIDE SEQUENCE [LARGE SCALE GENOMIC DNA]</scope>
    <source>
        <strain evidence="2 4">HO-9041</strain>
    </source>
</reference>
<sequence length="151" mass="16395">MDWGTFITGGLLGALATVIVGGLAFWHNSRDLGLRTKIEHYKMFMEVSRRAHGYAGSGEDTVGIGEQIAALHLLADITNGDPSLRHAGAAQLDAQIDWYKNGTTPTEQVERLFKDVVDSGTVEAGHAAVRQARVRDQIQRAAEAARARIKD</sequence>
<reference evidence="3 5" key="2">
    <citation type="submission" date="2019-07" db="EMBL/GenBank/DDBJ databases">
        <title>Whole genome shotgun sequence of Kocuria flava NBRC 107626.</title>
        <authorList>
            <person name="Hosoyama A."/>
            <person name="Uohara A."/>
            <person name="Ohji S."/>
            <person name="Ichikawa N."/>
        </authorList>
    </citation>
    <scope>NUCLEOTIDE SEQUENCE [LARGE SCALE GENOMIC DNA]</scope>
    <source>
        <strain evidence="3 5">NBRC 107626</strain>
    </source>
</reference>
<dbReference type="RefSeq" id="WP_058859558.1">
    <property type="nucleotide sequence ID" value="NZ_BJZR01000015.1"/>
</dbReference>
<evidence type="ECO:0000313" key="2">
    <source>
        <dbReference type="EMBL" id="ALU40883.1"/>
    </source>
</evidence>
<dbReference type="Proteomes" id="UP000057181">
    <property type="component" value="Chromosome"/>
</dbReference>
<evidence type="ECO:0000313" key="3">
    <source>
        <dbReference type="EMBL" id="GEO91558.1"/>
    </source>
</evidence>
<keyword evidence="1" id="KW-1133">Transmembrane helix</keyword>